<accession>A0AC35TQ48</accession>
<dbReference type="WBParaSite" id="RSKR_0000317200.1">
    <property type="protein sequence ID" value="RSKR_0000317200.1"/>
    <property type="gene ID" value="RSKR_0000317200"/>
</dbReference>
<protein>
    <submittedName>
        <fullName evidence="2">Ion_trans_2 domain-containing protein</fullName>
    </submittedName>
</protein>
<name>A0AC35TQ48_9BILA</name>
<dbReference type="Proteomes" id="UP000095286">
    <property type="component" value="Unplaced"/>
</dbReference>
<evidence type="ECO:0000313" key="1">
    <source>
        <dbReference type="Proteomes" id="UP000095286"/>
    </source>
</evidence>
<proteinExistence type="predicted"/>
<sequence length="988" mass="112796">MAGVALRPPITEDDYDDECEMPLLFQNGSDPDNTVYPSTSSILAYADSLTSRNHSVRINKYAASGVGVVVERFHEEDEILHMDADAPDDILTEQEAYEIKDTLGEMPHAFNKHHRREGFRSPQPFNTVNRHQEGVRVTWNNGEMIESVEDDQNSLSHEDIIHADDTHSKESEDDPEYGGFRKYAKLILPHVGLVLLTCTYTVIGALVFYSIENPNELEKKREQLNMLERRQDLFISELLELSFKHETNRSIWKNVAQHHMHNLSDHLFTAFEKFFMTSDEIKNHEIYEIWTFSSAIFFAVTVVTTIGYGNPVVITVEGRMFCIIFSLFGIPLTLVTIADLGKFLSENLIWSYGNYLKIKHYLFKRRKHHQMDGEHVCSECQGRGLNHQMELVEEQRIPALLVLLILVIYTGLGGVLMSSLESWSFFDSFYWSFITMTTVGFGDVQVHNEKYYFFVIIYIIVGLAITTMCIDLVGVQYIRKIHYFGRKIQDAKSALAVVGGKVVLVSELYANMMQKRARDAAREAYIIENLYISKHIIPFVPVDIKWIKWIDGRGKLVLWCKKLAIRAKCKFAKVRANRVSQPRAQAGGDPSASFLPKSNHVTGRHRSSSSARTVRAARETANGKPPHGNDGRMKHREWGEKHFELKPEKIVPHKDSWMKFLPDDAEEDCTMVFLESTHKKKLSCSTEVLRHSDNSSPESETRNPLRVIECKEYLSSEILTILTYAPQIQFISLSLSKIRAIAFKKAPYIRVTLYDGSKKMEEKIMEANVTTHGNSRKLSSILRCNSQKRCDVPSIAQMDEHVASTSSTLQIPVEKVNVESKEEDVTLALNKIDFLSIVEEEIHENGVVGEPVIKQKMDISKIKDKNHNLTSDEMEALEVFESNPNPLIPSILKKRINSLTTDASKHKVSEMCISASFLFKVNAKFLHRYHLVIEIYDTINMKHELLGTSVIGPLSIGVGCIHWRQMIRRKGQPVCLWHPLKEMFPKAG</sequence>
<evidence type="ECO:0000313" key="2">
    <source>
        <dbReference type="WBParaSite" id="RSKR_0000317200.1"/>
    </source>
</evidence>
<reference evidence="2" key="1">
    <citation type="submission" date="2016-11" db="UniProtKB">
        <authorList>
            <consortium name="WormBaseParasite"/>
        </authorList>
    </citation>
    <scope>IDENTIFICATION</scope>
    <source>
        <strain evidence="2">KR3021</strain>
    </source>
</reference>
<organism evidence="1 2">
    <name type="scientific">Rhabditophanes sp. KR3021</name>
    <dbReference type="NCBI Taxonomy" id="114890"/>
    <lineage>
        <taxon>Eukaryota</taxon>
        <taxon>Metazoa</taxon>
        <taxon>Ecdysozoa</taxon>
        <taxon>Nematoda</taxon>
        <taxon>Chromadorea</taxon>
        <taxon>Rhabditida</taxon>
        <taxon>Tylenchina</taxon>
        <taxon>Panagrolaimomorpha</taxon>
        <taxon>Strongyloidoidea</taxon>
        <taxon>Alloionematidae</taxon>
        <taxon>Rhabditophanes</taxon>
    </lineage>
</organism>